<reference evidence="5" key="1">
    <citation type="submission" date="2020-07" db="EMBL/GenBank/DDBJ databases">
        <title>Ethylene signaling mediates host invasion by parasitic plants.</title>
        <authorList>
            <person name="Yoshida S."/>
        </authorList>
    </citation>
    <scope>NUCLEOTIDE SEQUENCE</scope>
    <source>
        <strain evidence="5">Okayama</strain>
    </source>
</reference>
<sequence length="91" mass="9929">MAILDVLSNHSPDEEYIGEQTQPFWVEDKVITAVYERFYGGLKEIEGIIDGRNADTNRMNKVGAGGVPYELLKPFSEAGVIGKGVPSSISI</sequence>
<dbReference type="AlphaFoldDB" id="A0A830BDY6"/>
<dbReference type="InterPro" id="IPR036226">
    <property type="entry name" value="LipOase_C_sf"/>
</dbReference>
<accession>A0A830BDY6</accession>
<dbReference type="GO" id="GO:0016702">
    <property type="term" value="F:oxidoreductase activity, acting on single donors with incorporation of molecular oxygen, incorporation of two atoms of oxygen"/>
    <property type="evidence" value="ECO:0007669"/>
    <property type="project" value="InterPro"/>
</dbReference>
<evidence type="ECO:0000256" key="2">
    <source>
        <dbReference type="ARBA" id="ARBA00022964"/>
    </source>
</evidence>
<proteinExistence type="predicted"/>
<keyword evidence="3" id="KW-0560">Oxidoreductase</keyword>
<evidence type="ECO:0000259" key="4">
    <source>
        <dbReference type="PROSITE" id="PS51393"/>
    </source>
</evidence>
<name>A0A830BDY6_9LAMI</name>
<evidence type="ECO:0000313" key="5">
    <source>
        <dbReference type="EMBL" id="GFP85800.1"/>
    </source>
</evidence>
<gene>
    <name evidence="5" type="ORF">PHJA_000723700</name>
</gene>
<dbReference type="Proteomes" id="UP000653305">
    <property type="component" value="Unassembled WGS sequence"/>
</dbReference>
<evidence type="ECO:0000256" key="3">
    <source>
        <dbReference type="ARBA" id="ARBA00023002"/>
    </source>
</evidence>
<dbReference type="EMBL" id="BMAC01000112">
    <property type="protein sequence ID" value="GFP85800.1"/>
    <property type="molecule type" value="Genomic_DNA"/>
</dbReference>
<dbReference type="Pfam" id="PF00305">
    <property type="entry name" value="Lipoxygenase"/>
    <property type="match status" value="1"/>
</dbReference>
<dbReference type="InterPro" id="IPR013819">
    <property type="entry name" value="LipOase_C"/>
</dbReference>
<protein>
    <submittedName>
        <fullName evidence="5">Linoleate 13s-lipoxygenase 2-1 chloroplastic</fullName>
    </submittedName>
</protein>
<keyword evidence="2" id="KW-0223">Dioxygenase</keyword>
<evidence type="ECO:0000313" key="6">
    <source>
        <dbReference type="Proteomes" id="UP000653305"/>
    </source>
</evidence>
<dbReference type="PROSITE" id="PS51393">
    <property type="entry name" value="LIPOXYGENASE_3"/>
    <property type="match status" value="1"/>
</dbReference>
<keyword evidence="6" id="KW-1185">Reference proteome</keyword>
<feature type="domain" description="Lipoxygenase" evidence="4">
    <location>
        <begin position="1"/>
        <end position="91"/>
    </location>
</feature>
<dbReference type="InterPro" id="IPR000907">
    <property type="entry name" value="LipOase"/>
</dbReference>
<organism evidence="5 6">
    <name type="scientific">Phtheirospermum japonicum</name>
    <dbReference type="NCBI Taxonomy" id="374723"/>
    <lineage>
        <taxon>Eukaryota</taxon>
        <taxon>Viridiplantae</taxon>
        <taxon>Streptophyta</taxon>
        <taxon>Embryophyta</taxon>
        <taxon>Tracheophyta</taxon>
        <taxon>Spermatophyta</taxon>
        <taxon>Magnoliopsida</taxon>
        <taxon>eudicotyledons</taxon>
        <taxon>Gunneridae</taxon>
        <taxon>Pentapetalae</taxon>
        <taxon>asterids</taxon>
        <taxon>lamiids</taxon>
        <taxon>Lamiales</taxon>
        <taxon>Orobanchaceae</taxon>
        <taxon>Orobanchaceae incertae sedis</taxon>
        <taxon>Phtheirospermum</taxon>
    </lineage>
</organism>
<dbReference type="GO" id="GO:0046872">
    <property type="term" value="F:metal ion binding"/>
    <property type="evidence" value="ECO:0007669"/>
    <property type="project" value="UniProtKB-KW"/>
</dbReference>
<dbReference type="GO" id="GO:0034440">
    <property type="term" value="P:lipid oxidation"/>
    <property type="evidence" value="ECO:0007669"/>
    <property type="project" value="InterPro"/>
</dbReference>
<keyword evidence="1" id="KW-0479">Metal-binding</keyword>
<dbReference type="OrthoDB" id="407298at2759"/>
<evidence type="ECO:0000256" key="1">
    <source>
        <dbReference type="ARBA" id="ARBA00022723"/>
    </source>
</evidence>
<dbReference type="PANTHER" id="PTHR11771">
    <property type="entry name" value="LIPOXYGENASE"/>
    <property type="match status" value="1"/>
</dbReference>
<dbReference type="Gene3D" id="1.20.245.10">
    <property type="entry name" value="Lipoxygenase-1, Domain 5"/>
    <property type="match status" value="1"/>
</dbReference>
<comment type="caution">
    <text evidence="5">The sequence shown here is derived from an EMBL/GenBank/DDBJ whole genome shotgun (WGS) entry which is preliminary data.</text>
</comment>
<dbReference type="SUPFAM" id="SSF48484">
    <property type="entry name" value="Lipoxigenase"/>
    <property type="match status" value="1"/>
</dbReference>